<reference evidence="1 2" key="1">
    <citation type="submission" date="2009-09" db="EMBL/GenBank/DDBJ databases">
        <authorList>
            <person name="Weinstock G."/>
            <person name="Sodergren E."/>
            <person name="Clifton S."/>
            <person name="Fulton L."/>
            <person name="Fulton B."/>
            <person name="Courtney L."/>
            <person name="Fronick C."/>
            <person name="Harrison M."/>
            <person name="Strong C."/>
            <person name="Farmer C."/>
            <person name="Delahaunty K."/>
            <person name="Markovic C."/>
            <person name="Hall O."/>
            <person name="Minx P."/>
            <person name="Tomlinson C."/>
            <person name="Mitreva M."/>
            <person name="Nelson J."/>
            <person name="Hou S."/>
            <person name="Wollam A."/>
            <person name="Pepin K.H."/>
            <person name="Johnson M."/>
            <person name="Bhonagiri V."/>
            <person name="Nash W.E."/>
            <person name="Warren W."/>
            <person name="Chinwalla A."/>
            <person name="Mardis E.R."/>
            <person name="Wilson R.K."/>
        </authorList>
    </citation>
    <scope>NUCLEOTIDE SEQUENCE [LARGE SCALE GENOMIC DNA]</scope>
    <source>
        <strain evidence="2">ATCC 35185 / DSM 20758 / VPI D19B-28</strain>
    </source>
</reference>
<dbReference type="AlphaFoldDB" id="C9LSW6"/>
<name>C9LSW6_SELS3</name>
<dbReference type="EMBL" id="ACKP02000011">
    <property type="protein sequence ID" value="EEX78065.1"/>
    <property type="molecule type" value="Genomic_DNA"/>
</dbReference>
<accession>C9LSW6</accession>
<organism evidence="1 2">
    <name type="scientific">Selenomonas sputigena (strain ATCC 35185 / DSM 20758 / CCUG 44933 / VPI D19B-28)</name>
    <dbReference type="NCBI Taxonomy" id="546271"/>
    <lineage>
        <taxon>Bacteria</taxon>
        <taxon>Bacillati</taxon>
        <taxon>Bacillota</taxon>
        <taxon>Negativicutes</taxon>
        <taxon>Selenomonadales</taxon>
        <taxon>Selenomonadaceae</taxon>
        <taxon>Selenomonas</taxon>
    </lineage>
</organism>
<dbReference type="Proteomes" id="UP000003505">
    <property type="component" value="Unassembled WGS sequence"/>
</dbReference>
<protein>
    <submittedName>
        <fullName evidence="1">Uncharacterized protein</fullName>
    </submittedName>
</protein>
<proteinExistence type="predicted"/>
<comment type="caution">
    <text evidence="1">The sequence shown here is derived from an EMBL/GenBank/DDBJ whole genome shotgun (WGS) entry which is preliminary data.</text>
</comment>
<evidence type="ECO:0000313" key="1">
    <source>
        <dbReference type="EMBL" id="EEX78065.1"/>
    </source>
</evidence>
<evidence type="ECO:0000313" key="2">
    <source>
        <dbReference type="Proteomes" id="UP000003505"/>
    </source>
</evidence>
<sequence>MSRNLKEIFQPSASRECIRQERTPQKSGSALLLSWDDGEEFAVVPFFSC</sequence>
<gene>
    <name evidence="1" type="ORF">SELSPUOL_00543</name>
</gene>